<organism evidence="3 4">
    <name type="scientific">Mollisia scopiformis</name>
    <name type="common">Conifer needle endophyte fungus</name>
    <name type="synonym">Phialocephala scopiformis</name>
    <dbReference type="NCBI Taxonomy" id="149040"/>
    <lineage>
        <taxon>Eukaryota</taxon>
        <taxon>Fungi</taxon>
        <taxon>Dikarya</taxon>
        <taxon>Ascomycota</taxon>
        <taxon>Pezizomycotina</taxon>
        <taxon>Leotiomycetes</taxon>
        <taxon>Helotiales</taxon>
        <taxon>Mollisiaceae</taxon>
        <taxon>Mollisia</taxon>
    </lineage>
</organism>
<dbReference type="Pfam" id="PF06722">
    <property type="entry name" value="EryCIII-like_C"/>
    <property type="match status" value="1"/>
</dbReference>
<dbReference type="EMBL" id="KQ947424">
    <property type="protein sequence ID" value="KUJ12323.1"/>
    <property type="molecule type" value="Genomic_DNA"/>
</dbReference>
<dbReference type="RefSeq" id="XP_018066678.1">
    <property type="nucleotide sequence ID" value="XM_018205817.1"/>
</dbReference>
<dbReference type="GO" id="GO:0008194">
    <property type="term" value="F:UDP-glycosyltransferase activity"/>
    <property type="evidence" value="ECO:0007669"/>
    <property type="project" value="InterPro"/>
</dbReference>
<proteinExistence type="predicted"/>
<evidence type="ECO:0000313" key="3">
    <source>
        <dbReference type="EMBL" id="KUJ12323.1"/>
    </source>
</evidence>
<dbReference type="PANTHER" id="PTHR48050">
    <property type="entry name" value="STEROL 3-BETA-GLUCOSYLTRANSFERASE"/>
    <property type="match status" value="1"/>
</dbReference>
<dbReference type="Proteomes" id="UP000070700">
    <property type="component" value="Unassembled WGS sequence"/>
</dbReference>
<name>A0A194WWG6_MOLSC</name>
<dbReference type="InterPro" id="IPR002213">
    <property type="entry name" value="UDP_glucos_trans"/>
</dbReference>
<evidence type="ECO:0000259" key="2">
    <source>
        <dbReference type="Pfam" id="PF06722"/>
    </source>
</evidence>
<sequence length="510" mass="56171">MESSLLSPHTYTGGKRKKITFFTSSEYGQANVILAVVYELLLLQAYEIDIASFAPLKNRIQDINALVSNNSSPARFHTVTGLSALEALTAKKEFIGPYRPGIRGASDTYRVTLPAIATTWDENDYMTGLESCINILRSISSDLIVVDPLMSQGLEACKALSRNYVVLSPNTFQEICKKQQPLFTQLCRWPAVSSAFRYPVPWYLIPANIYLKFLLLWILITSPKVKGLINWRQSRGLPKLPPVFNIWEKENKYLVVSVPETEYPCYVPPNVIPCGPILLPVRPVSEHDPKLQAWLEGAPTIMINLGSHIRMDDQMAQQFASGLKIVLHQMPGIQILWKLKTSGGLAVSSDAKTTSGFSGTGIKKESLEAIEPWILSGSVKVLEWLSVDPMAVLQSGNIVCSVHHGGSNSFHEALSAGVPQVILPCWLDTLDFANRVEWLGIGVYGSRNAAPSVEADELSQALLKALGNDHEATRMREKAKELAMISARPGGRRKACEEIIGILLSSSEAV</sequence>
<accession>A0A194WWG6</accession>
<protein>
    <submittedName>
        <fullName evidence="3">UDP-Glycosyltransferase/glycogen phosphorylase</fullName>
    </submittedName>
</protein>
<dbReference type="InterPro" id="IPR050426">
    <property type="entry name" value="Glycosyltransferase_28"/>
</dbReference>
<dbReference type="CDD" id="cd03784">
    <property type="entry name" value="GT1_Gtf-like"/>
    <property type="match status" value="1"/>
</dbReference>
<gene>
    <name evidence="3" type="ORF">LY89DRAFT_205449</name>
</gene>
<evidence type="ECO:0000313" key="4">
    <source>
        <dbReference type="Proteomes" id="UP000070700"/>
    </source>
</evidence>
<dbReference type="OrthoDB" id="407298at2759"/>
<reference evidence="3 4" key="1">
    <citation type="submission" date="2015-10" db="EMBL/GenBank/DDBJ databases">
        <title>Full genome of DAOMC 229536 Phialocephala scopiformis, a fungal endophyte of spruce producing the potent anti-insectan compound rugulosin.</title>
        <authorList>
            <consortium name="DOE Joint Genome Institute"/>
            <person name="Walker A.K."/>
            <person name="Frasz S.L."/>
            <person name="Seifert K.A."/>
            <person name="Miller J.D."/>
            <person name="Mondo S.J."/>
            <person name="Labutti K."/>
            <person name="Lipzen A."/>
            <person name="Dockter R."/>
            <person name="Kennedy M."/>
            <person name="Grigoriev I.V."/>
            <person name="Spatafora J.W."/>
        </authorList>
    </citation>
    <scope>NUCLEOTIDE SEQUENCE [LARGE SCALE GENOMIC DNA]</scope>
    <source>
        <strain evidence="3 4">CBS 120377</strain>
    </source>
</reference>
<keyword evidence="1 3" id="KW-0808">Transferase</keyword>
<dbReference type="GO" id="GO:0016758">
    <property type="term" value="F:hexosyltransferase activity"/>
    <property type="evidence" value="ECO:0007669"/>
    <property type="project" value="UniProtKB-ARBA"/>
</dbReference>
<feature type="domain" description="Erythromycin biosynthesis protein CIII-like C-terminal" evidence="2">
    <location>
        <begin position="379"/>
        <end position="473"/>
    </location>
</feature>
<dbReference type="GeneID" id="28815543"/>
<evidence type="ECO:0000256" key="1">
    <source>
        <dbReference type="ARBA" id="ARBA00022679"/>
    </source>
</evidence>
<dbReference type="SUPFAM" id="SSF53756">
    <property type="entry name" value="UDP-Glycosyltransferase/glycogen phosphorylase"/>
    <property type="match status" value="1"/>
</dbReference>
<keyword evidence="4" id="KW-1185">Reference proteome</keyword>
<dbReference type="AlphaFoldDB" id="A0A194WWG6"/>
<dbReference type="InterPro" id="IPR010610">
    <property type="entry name" value="EryCIII-like_C"/>
</dbReference>
<dbReference type="PANTHER" id="PTHR48050:SF13">
    <property type="entry name" value="STEROL 3-BETA-GLUCOSYLTRANSFERASE UGT80A2"/>
    <property type="match status" value="1"/>
</dbReference>
<dbReference type="InParanoid" id="A0A194WWG6"/>
<dbReference type="KEGG" id="psco:LY89DRAFT_205449"/>
<dbReference type="Gene3D" id="3.40.50.2000">
    <property type="entry name" value="Glycogen Phosphorylase B"/>
    <property type="match status" value="2"/>
</dbReference>